<evidence type="ECO:0000313" key="1">
    <source>
        <dbReference type="EMBL" id="TQR92827.1"/>
    </source>
</evidence>
<keyword evidence="2" id="KW-1185">Reference proteome</keyword>
<sequence>MVPNLNYQLNNIGRKKVVGDKNIEPLSRFINGFFVLSVEVVVPSEGQQLLPIAVMDKNMS</sequence>
<evidence type="ECO:0000313" key="2">
    <source>
        <dbReference type="Proteomes" id="UP000319219"/>
    </source>
</evidence>
<gene>
    <name evidence="1" type="ORF">FKV70_25145</name>
</gene>
<protein>
    <submittedName>
        <fullName evidence="1">Uncharacterized protein</fullName>
    </submittedName>
</protein>
<dbReference type="RefSeq" id="WP_142614897.1">
    <property type="nucleotide sequence ID" value="NZ_VIJZ01000019.1"/>
</dbReference>
<proteinExistence type="predicted"/>
<comment type="caution">
    <text evidence="1">The sequence shown here is derived from an EMBL/GenBank/DDBJ whole genome shotgun (WGS) entry which is preliminary data.</text>
</comment>
<reference evidence="1 2" key="1">
    <citation type="submission" date="2019-07" db="EMBL/GenBank/DDBJ databases">
        <title>Paenibacillus ottowii sp. nov. isolated from a fermentation system processing bovine manure.</title>
        <authorList>
            <person name="Velazquez L.F."/>
            <person name="Rajbanshi S."/>
            <person name="Guan S."/>
            <person name="Hinchee M."/>
            <person name="Welsh A."/>
        </authorList>
    </citation>
    <scope>NUCLEOTIDE SEQUENCE [LARGE SCALE GENOMIC DNA]</scope>
    <source>
        <strain evidence="1 2">MS2379</strain>
    </source>
</reference>
<organism evidence="1 2">
    <name type="scientific">Paenibacillus ottowii</name>
    <dbReference type="NCBI Taxonomy" id="2315729"/>
    <lineage>
        <taxon>Bacteria</taxon>
        <taxon>Bacillati</taxon>
        <taxon>Bacillota</taxon>
        <taxon>Bacilli</taxon>
        <taxon>Bacillales</taxon>
        <taxon>Paenibacillaceae</taxon>
        <taxon>Paenibacillus</taxon>
    </lineage>
</organism>
<dbReference type="Proteomes" id="UP000319219">
    <property type="component" value="Unassembled WGS sequence"/>
</dbReference>
<accession>A0ABY3AXD7</accession>
<name>A0ABY3AXD7_9BACL</name>
<dbReference type="EMBL" id="VIJZ01000019">
    <property type="protein sequence ID" value="TQR92827.1"/>
    <property type="molecule type" value="Genomic_DNA"/>
</dbReference>